<dbReference type="CDD" id="cd03429">
    <property type="entry name" value="NUDIX_NADH_pyrophosphatase_Nudt13"/>
    <property type="match status" value="1"/>
</dbReference>
<comment type="catalytic activity">
    <reaction evidence="9">
        <text>a 5'-end NAD(+)-phospho-ribonucleoside in mRNA + H2O = a 5'-end phospho-adenosine-phospho-ribonucleoside in mRNA + beta-nicotinamide D-ribonucleotide + 2 H(+)</text>
        <dbReference type="Rhea" id="RHEA:60876"/>
        <dbReference type="Rhea" id="RHEA-COMP:15698"/>
        <dbReference type="Rhea" id="RHEA-COMP:15719"/>
        <dbReference type="ChEBI" id="CHEBI:14649"/>
        <dbReference type="ChEBI" id="CHEBI:15377"/>
        <dbReference type="ChEBI" id="CHEBI:15378"/>
        <dbReference type="ChEBI" id="CHEBI:144029"/>
        <dbReference type="ChEBI" id="CHEBI:144051"/>
    </reaction>
    <physiologicalReaction direction="left-to-right" evidence="9">
        <dbReference type="Rhea" id="RHEA:60877"/>
    </physiologicalReaction>
</comment>
<accession>K2P2H5</accession>
<evidence type="ECO:0000256" key="2">
    <source>
        <dbReference type="ARBA" id="ARBA00001947"/>
    </source>
</evidence>
<dbReference type="GO" id="GO:0046872">
    <property type="term" value="F:metal ion binding"/>
    <property type="evidence" value="ECO:0007669"/>
    <property type="project" value="UniProtKB-KW"/>
</dbReference>
<name>K2P2H5_9HYPH</name>
<dbReference type="RefSeq" id="WP_009449394.1">
    <property type="nucleotide sequence ID" value="NZ_AMSI01000001.1"/>
</dbReference>
<dbReference type="PATRIC" id="fig|1231190.3.peg.253"/>
<keyword evidence="8" id="KW-0520">NAD</keyword>
<dbReference type="SUPFAM" id="SSF55811">
    <property type="entry name" value="Nudix"/>
    <property type="match status" value="1"/>
</dbReference>
<evidence type="ECO:0000256" key="5">
    <source>
        <dbReference type="ARBA" id="ARBA00022723"/>
    </source>
</evidence>
<dbReference type="GO" id="GO:0019677">
    <property type="term" value="P:NAD+ catabolic process"/>
    <property type="evidence" value="ECO:0007669"/>
    <property type="project" value="TreeGrafter"/>
</dbReference>
<evidence type="ECO:0000256" key="1">
    <source>
        <dbReference type="ARBA" id="ARBA00001946"/>
    </source>
</evidence>
<dbReference type="AlphaFoldDB" id="K2P2H5"/>
<comment type="caution">
    <text evidence="11">The sequence shown here is derived from an EMBL/GenBank/DDBJ whole genome shotgun (WGS) entry which is preliminary data.</text>
</comment>
<dbReference type="STRING" id="721133.SAMN05216176_102242"/>
<dbReference type="Pfam" id="PF09296">
    <property type="entry name" value="NUDIX-like"/>
    <property type="match status" value="1"/>
</dbReference>
<feature type="domain" description="Nudix hydrolase" evidence="10">
    <location>
        <begin position="176"/>
        <end position="302"/>
    </location>
</feature>
<evidence type="ECO:0000313" key="12">
    <source>
        <dbReference type="Proteomes" id="UP000007374"/>
    </source>
</evidence>
<keyword evidence="12" id="KW-1185">Reference proteome</keyword>
<dbReference type="OrthoDB" id="9791656at2"/>
<dbReference type="Gene3D" id="3.90.79.10">
    <property type="entry name" value="Nucleoside Triphosphate Pyrophosphohydrolase"/>
    <property type="match status" value="1"/>
</dbReference>
<comment type="cofactor">
    <cofactor evidence="1">
        <name>Mg(2+)</name>
        <dbReference type="ChEBI" id="CHEBI:18420"/>
    </cofactor>
</comment>
<dbReference type="InterPro" id="IPR015375">
    <property type="entry name" value="NADH_PPase-like_N"/>
</dbReference>
<dbReference type="Gene3D" id="3.90.79.20">
    <property type="match status" value="1"/>
</dbReference>
<dbReference type="InterPro" id="IPR000086">
    <property type="entry name" value="NUDIX_hydrolase_dom"/>
</dbReference>
<comment type="cofactor">
    <cofactor evidence="2">
        <name>Zn(2+)</name>
        <dbReference type="ChEBI" id="CHEBI:29105"/>
    </cofactor>
</comment>
<dbReference type="NCBIfam" id="NF001299">
    <property type="entry name" value="PRK00241.1"/>
    <property type="match status" value="1"/>
</dbReference>
<proteinExistence type="inferred from homology"/>
<dbReference type="InterPro" id="IPR049734">
    <property type="entry name" value="NudC-like_C"/>
</dbReference>
<evidence type="ECO:0000256" key="8">
    <source>
        <dbReference type="ARBA" id="ARBA00023027"/>
    </source>
</evidence>
<dbReference type="Pfam" id="PF00293">
    <property type="entry name" value="NUDIX"/>
    <property type="match status" value="1"/>
</dbReference>
<evidence type="ECO:0000256" key="9">
    <source>
        <dbReference type="ARBA" id="ARBA00023679"/>
    </source>
</evidence>
<dbReference type="GO" id="GO:0006742">
    <property type="term" value="P:NADP+ catabolic process"/>
    <property type="evidence" value="ECO:0007669"/>
    <property type="project" value="TreeGrafter"/>
</dbReference>
<dbReference type="InterPro" id="IPR015797">
    <property type="entry name" value="NUDIX_hydrolase-like_dom_sf"/>
</dbReference>
<comment type="similarity">
    <text evidence="3">Belongs to the Nudix hydrolase family. NudC subfamily.</text>
</comment>
<dbReference type="EMBL" id="AMSI01000001">
    <property type="protein sequence ID" value="EKF44314.1"/>
    <property type="molecule type" value="Genomic_DNA"/>
</dbReference>
<dbReference type="PANTHER" id="PTHR42904:SF6">
    <property type="entry name" value="NAD-CAPPED RNA HYDROLASE NUDT12"/>
    <property type="match status" value="1"/>
</dbReference>
<protein>
    <recommendedName>
        <fullName evidence="4">NAD(+) diphosphatase</fullName>
        <ecNumber evidence="4">3.6.1.22</ecNumber>
    </recommendedName>
</protein>
<evidence type="ECO:0000256" key="7">
    <source>
        <dbReference type="ARBA" id="ARBA00022842"/>
    </source>
</evidence>
<dbReference type="eggNOG" id="COG2816">
    <property type="taxonomic scope" value="Bacteria"/>
</dbReference>
<dbReference type="GO" id="GO:0005829">
    <property type="term" value="C:cytosol"/>
    <property type="evidence" value="ECO:0007669"/>
    <property type="project" value="TreeGrafter"/>
</dbReference>
<gene>
    <name evidence="11" type="ORF">NA8A_01190</name>
</gene>
<evidence type="ECO:0000313" key="11">
    <source>
        <dbReference type="EMBL" id="EKF44314.1"/>
    </source>
</evidence>
<dbReference type="Pfam" id="PF09297">
    <property type="entry name" value="Zn_ribbon_NUD"/>
    <property type="match status" value="1"/>
</dbReference>
<keyword evidence="6 11" id="KW-0378">Hydrolase</keyword>
<dbReference type="PROSITE" id="PS51462">
    <property type="entry name" value="NUDIX"/>
    <property type="match status" value="1"/>
</dbReference>
<keyword evidence="5" id="KW-0479">Metal-binding</keyword>
<organism evidence="11 12">
    <name type="scientific">Nitratireductor indicus C115</name>
    <dbReference type="NCBI Taxonomy" id="1231190"/>
    <lineage>
        <taxon>Bacteria</taxon>
        <taxon>Pseudomonadati</taxon>
        <taxon>Pseudomonadota</taxon>
        <taxon>Alphaproteobacteria</taxon>
        <taxon>Hyphomicrobiales</taxon>
        <taxon>Phyllobacteriaceae</taxon>
        <taxon>Nitratireductor</taxon>
    </lineage>
</organism>
<evidence type="ECO:0000256" key="3">
    <source>
        <dbReference type="ARBA" id="ARBA00009595"/>
    </source>
</evidence>
<dbReference type="InterPro" id="IPR015376">
    <property type="entry name" value="Znr_NADH_PPase"/>
</dbReference>
<evidence type="ECO:0000256" key="6">
    <source>
        <dbReference type="ARBA" id="ARBA00022801"/>
    </source>
</evidence>
<dbReference type="GO" id="GO:0035529">
    <property type="term" value="F:NADH pyrophosphatase activity"/>
    <property type="evidence" value="ECO:0007669"/>
    <property type="project" value="TreeGrafter"/>
</dbReference>
<dbReference type="PANTHER" id="PTHR42904">
    <property type="entry name" value="NUDIX HYDROLASE, NUDC SUBFAMILY"/>
    <property type="match status" value="1"/>
</dbReference>
<reference evidence="11 12" key="1">
    <citation type="journal article" date="2012" name="J. Bacteriol.">
        <title>Genome Sequence of Nitratireductor indicus Type Strain C115.</title>
        <authorList>
            <person name="Lai Q."/>
            <person name="Li G."/>
            <person name="Yu Z."/>
            <person name="Shao Z."/>
        </authorList>
    </citation>
    <scope>NUCLEOTIDE SEQUENCE [LARGE SCALE GENOMIC DNA]</scope>
    <source>
        <strain evidence="11 12">C115</strain>
    </source>
</reference>
<dbReference type="EC" id="3.6.1.22" evidence="4"/>
<dbReference type="InterPro" id="IPR050241">
    <property type="entry name" value="NAD-cap_RNA_hydrolase_NudC"/>
</dbReference>
<dbReference type="Proteomes" id="UP000007374">
    <property type="component" value="Unassembled WGS sequence"/>
</dbReference>
<evidence type="ECO:0000259" key="10">
    <source>
        <dbReference type="PROSITE" id="PS51462"/>
    </source>
</evidence>
<sequence>MNQSVFDNPRDEASLRVAFSGNRIDRQSETRTDDSAQTALGHPDARLLLMGEGRICLRIEGENRFRPYFPLSEVETLGGKVAEAVLLGHEDDVPVLAVSFGGDPEALPEDIKAIDFRSVYSQGLLDAPALGAMAQGGALLAWHANHRFCGRCGGETAMRAGGYKRVCAACGREHFPRTDPVVIMLTVRNGRCLLGRGPHFAPGMISCLAGFVEPGETIEAAVRRETLEESSIAVGRVSYHASQPWPFPYTLMIGCYAEGLSDAVEVDAKELEACRWFTREEVLAMIDGNHPEDYRLPPPGAIASVLIRDWAAQVEV</sequence>
<evidence type="ECO:0000256" key="4">
    <source>
        <dbReference type="ARBA" id="ARBA00012381"/>
    </source>
</evidence>
<keyword evidence="7" id="KW-0460">Magnesium</keyword>